<accession>A0ACC3B907</accession>
<protein>
    <submittedName>
        <fullName evidence="1">Uncharacterized protein</fullName>
    </submittedName>
</protein>
<name>A0ACC3B907_9EURO</name>
<evidence type="ECO:0000313" key="2">
    <source>
        <dbReference type="Proteomes" id="UP001177260"/>
    </source>
</evidence>
<sequence>MKEFSQDSHPCTIDDSYHFFGDLWLEPPEQYLQCEALQHLEELEPLIKEFEQRQEPGTPIDLKEAFRSFTQREVAAWKRLGVERPSEFLLPPAGSSNAPIACHLYNPTFFTDNPYSQSMVENKNPTMVQLQQAGFSLQNTLFFDHVCRRDRTEDVLLFYSEDITRIHEDFMMLCRKTMAAKVEICWGVPVRERMKNLLALESVTLWGKYRDVEIFIERDVDKIKRFLVFVPHPQYFFYHSHHTDPGSKFRRSKGRRQDLYLDVASRLGRVTVKANFYEIHHRPATYGHLRAKERQLVRTLESDAEKQLKKAFPDRFKEIEASSLLSAEKRRVEAANQSDKLIISKMINGDHAGEVARRRISVIEQATQSWFEAVRESFGGNYSMILLKSRASDWDDLTQWEEIPVPLVGWVHQQDGLKIDKNPISSTDDLIEAYHLLWNKSDLSSLTLLQTLFEVAKAYLSIIQKQKRASVQELYIPGVAPYHIMPRKCSNCGQRVLDDAFACYAKADPKIYFNIYRKEGCGLPGYPPIR</sequence>
<reference evidence="1 2" key="1">
    <citation type="journal article" date="2023" name="ACS Omega">
        <title>Identification of the Neoaspergillic Acid Biosynthesis Gene Cluster by Establishing an In Vitro CRISPR-Ribonucleoprotein Genetic System in Aspergillus melleus.</title>
        <authorList>
            <person name="Yuan B."/>
            <person name="Grau M.F."/>
            <person name="Murata R.M."/>
            <person name="Torok T."/>
            <person name="Venkateswaran K."/>
            <person name="Stajich J.E."/>
            <person name="Wang C.C.C."/>
        </authorList>
    </citation>
    <scope>NUCLEOTIDE SEQUENCE [LARGE SCALE GENOMIC DNA]</scope>
    <source>
        <strain evidence="1 2">IMV 1140</strain>
    </source>
</reference>
<keyword evidence="2" id="KW-1185">Reference proteome</keyword>
<gene>
    <name evidence="1" type="ORF">N8T08_002179</name>
</gene>
<organism evidence="1 2">
    <name type="scientific">Aspergillus melleus</name>
    <dbReference type="NCBI Taxonomy" id="138277"/>
    <lineage>
        <taxon>Eukaryota</taxon>
        <taxon>Fungi</taxon>
        <taxon>Dikarya</taxon>
        <taxon>Ascomycota</taxon>
        <taxon>Pezizomycotina</taxon>
        <taxon>Eurotiomycetes</taxon>
        <taxon>Eurotiomycetidae</taxon>
        <taxon>Eurotiales</taxon>
        <taxon>Aspergillaceae</taxon>
        <taxon>Aspergillus</taxon>
        <taxon>Aspergillus subgen. Circumdati</taxon>
    </lineage>
</organism>
<comment type="caution">
    <text evidence="1">The sequence shown here is derived from an EMBL/GenBank/DDBJ whole genome shotgun (WGS) entry which is preliminary data.</text>
</comment>
<proteinExistence type="predicted"/>
<evidence type="ECO:0000313" key="1">
    <source>
        <dbReference type="EMBL" id="KAK1146858.1"/>
    </source>
</evidence>
<dbReference type="Proteomes" id="UP001177260">
    <property type="component" value="Unassembled WGS sequence"/>
</dbReference>
<dbReference type="EMBL" id="JAOPJF010000014">
    <property type="protein sequence ID" value="KAK1146858.1"/>
    <property type="molecule type" value="Genomic_DNA"/>
</dbReference>